<dbReference type="Gene3D" id="2.60.40.2470">
    <property type="entry name" value="SoxY domain"/>
    <property type="match status" value="1"/>
</dbReference>
<comment type="caution">
    <text evidence="2">The sequence shown here is derived from an EMBL/GenBank/DDBJ whole genome shotgun (WGS) entry which is preliminary data.</text>
</comment>
<sequence>MNKTPKSLMQLSRRQFTALTATTLAAFGLGYRPIRATESETPADWQAHLDSILKGKEPVEDKVTLDLPEVSENGNLVPFTVAVDHQMTDTDFIQAIHVIATDNDAPPVASFYFTPASSIARASSRMRLLRTQEIVALAHTNGGEFYIGRRRIEVLVGCCGE</sequence>
<protein>
    <submittedName>
        <fullName evidence="2">Sulfur-oxidizing protein SoxY</fullName>
    </submittedName>
</protein>
<dbReference type="PROSITE" id="PS51318">
    <property type="entry name" value="TAT"/>
    <property type="match status" value="1"/>
</dbReference>
<dbReference type="PIRSF" id="PIRSF010312">
    <property type="entry name" value="Sulphur_oxidation_SoxY"/>
    <property type="match status" value="1"/>
</dbReference>
<dbReference type="InterPro" id="IPR032711">
    <property type="entry name" value="SoxY"/>
</dbReference>
<dbReference type="Pfam" id="PF13501">
    <property type="entry name" value="SoxY"/>
    <property type="match status" value="1"/>
</dbReference>
<feature type="domain" description="Ig-like SoxY" evidence="1">
    <location>
        <begin position="53"/>
        <end position="159"/>
    </location>
</feature>
<dbReference type="InterPro" id="IPR006311">
    <property type="entry name" value="TAT_signal"/>
</dbReference>
<reference evidence="2 3" key="1">
    <citation type="submission" date="2018-08" db="EMBL/GenBank/DDBJ databases">
        <title>Genomic Encyclopedia of Archaeal and Bacterial Type Strains, Phase II (KMG-II): from individual species to whole genera.</title>
        <authorList>
            <person name="Goeker M."/>
        </authorList>
    </citation>
    <scope>NUCLEOTIDE SEQUENCE [LARGE SCALE GENOMIC DNA]</scope>
    <source>
        <strain evidence="2 3">DSM 5002</strain>
    </source>
</reference>
<dbReference type="Proteomes" id="UP000266273">
    <property type="component" value="Unassembled WGS sequence"/>
</dbReference>
<accession>A0A397PD46</accession>
<gene>
    <name evidence="2" type="ORF">BXY53_2519</name>
</gene>
<dbReference type="EMBL" id="QXDF01000003">
    <property type="protein sequence ID" value="RIA47440.1"/>
    <property type="molecule type" value="Genomic_DNA"/>
</dbReference>
<evidence type="ECO:0000259" key="1">
    <source>
        <dbReference type="Pfam" id="PF13501"/>
    </source>
</evidence>
<dbReference type="InterPro" id="IPR038162">
    <property type="entry name" value="SoxY_sf"/>
</dbReference>
<dbReference type="OrthoDB" id="9804570at2"/>
<keyword evidence="3" id="KW-1185">Reference proteome</keyword>
<organism evidence="2 3">
    <name type="scientific">Dichotomicrobium thermohalophilum</name>
    <dbReference type="NCBI Taxonomy" id="933063"/>
    <lineage>
        <taxon>Bacteria</taxon>
        <taxon>Pseudomonadati</taxon>
        <taxon>Pseudomonadota</taxon>
        <taxon>Alphaproteobacteria</taxon>
        <taxon>Hyphomicrobiales</taxon>
        <taxon>Hyphomicrobiaceae</taxon>
        <taxon>Dichotomicrobium</taxon>
    </lineage>
</organism>
<evidence type="ECO:0000313" key="3">
    <source>
        <dbReference type="Proteomes" id="UP000266273"/>
    </source>
</evidence>
<dbReference type="InterPro" id="IPR016568">
    <property type="entry name" value="Sulphur_oxidation_SoxY"/>
</dbReference>
<name>A0A397PD46_9HYPH</name>
<proteinExistence type="predicted"/>
<evidence type="ECO:0000313" key="2">
    <source>
        <dbReference type="EMBL" id="RIA47440.1"/>
    </source>
</evidence>
<dbReference type="AlphaFoldDB" id="A0A397PD46"/>
<dbReference type="RefSeq" id="WP_119062309.1">
    <property type="nucleotide sequence ID" value="NZ_QXDF01000003.1"/>
</dbReference>